<dbReference type="SUPFAM" id="SSF46785">
    <property type="entry name" value="Winged helix' DNA-binding domain"/>
    <property type="match status" value="1"/>
</dbReference>
<dbReference type="Gene3D" id="3.40.190.10">
    <property type="entry name" value="Periplasmic binding protein-like II"/>
    <property type="match status" value="2"/>
</dbReference>
<feature type="domain" description="HTH lysR-type" evidence="5">
    <location>
        <begin position="2"/>
        <end position="59"/>
    </location>
</feature>
<keyword evidence="2" id="KW-0805">Transcription regulation</keyword>
<dbReference type="Gene3D" id="1.10.10.10">
    <property type="entry name" value="Winged helix-like DNA-binding domain superfamily/Winged helix DNA-binding domain"/>
    <property type="match status" value="1"/>
</dbReference>
<keyword evidence="4" id="KW-0804">Transcription</keyword>
<dbReference type="GO" id="GO:0032993">
    <property type="term" value="C:protein-DNA complex"/>
    <property type="evidence" value="ECO:0007669"/>
    <property type="project" value="TreeGrafter"/>
</dbReference>
<proteinExistence type="inferred from homology"/>
<dbReference type="GO" id="GO:0003677">
    <property type="term" value="F:DNA binding"/>
    <property type="evidence" value="ECO:0007669"/>
    <property type="project" value="UniProtKB-KW"/>
</dbReference>
<dbReference type="EMBL" id="JAFBWN010000011">
    <property type="protein sequence ID" value="MBM2356018.1"/>
    <property type="molecule type" value="Genomic_DNA"/>
</dbReference>
<evidence type="ECO:0000313" key="7">
    <source>
        <dbReference type="Proteomes" id="UP000809337"/>
    </source>
</evidence>
<gene>
    <name evidence="6" type="ORF">JQX14_15810</name>
</gene>
<comment type="similarity">
    <text evidence="1">Belongs to the LysR transcriptional regulatory family.</text>
</comment>
<dbReference type="Pfam" id="PF00126">
    <property type="entry name" value="HTH_1"/>
    <property type="match status" value="1"/>
</dbReference>
<reference evidence="6" key="1">
    <citation type="submission" date="2021-01" db="EMBL/GenBank/DDBJ databases">
        <title>Diatom-associated Roseobacters Show Island Model of Population Structure.</title>
        <authorList>
            <person name="Qu L."/>
            <person name="Feng X."/>
            <person name="Chen Y."/>
            <person name="Li L."/>
            <person name="Wang X."/>
            <person name="Hu Z."/>
            <person name="Wang H."/>
            <person name="Luo H."/>
        </authorList>
    </citation>
    <scope>NUCLEOTIDE SEQUENCE</scope>
    <source>
        <strain evidence="6">SM26-45</strain>
    </source>
</reference>
<protein>
    <submittedName>
        <fullName evidence="6">LysR family transcriptional regulator</fullName>
    </submittedName>
</protein>
<dbReference type="InterPro" id="IPR000847">
    <property type="entry name" value="LysR_HTH_N"/>
</dbReference>
<dbReference type="PROSITE" id="PS50931">
    <property type="entry name" value="HTH_LYSR"/>
    <property type="match status" value="1"/>
</dbReference>
<sequence length="273" mass="29568">MMELTPLRYFLSAYETGTFSQAARLNAVSQPTVSAAIQKLEAHFGAPLFQRERSGLKATALGEQLYQDTAGSVAQLSAVEGRMRGQPVHTVRVYCFPDVLLGPFARTMQSVARQAGNLAFSFTAAPDDSDLSYAAEGCVPKGHGFVPVLTERYGVALGRTHPLARRAEVRLEDLMELSIIHRPYCPNADRFDLMAAARPMPSAQAVHDQQVLELVAAGLGIAFVPMSHGDAHSGIVVRQLRGQDVGQRTIGISHRKTVFATQLAERLTGTARP</sequence>
<keyword evidence="3" id="KW-0238">DNA-binding</keyword>
<dbReference type="InterPro" id="IPR036388">
    <property type="entry name" value="WH-like_DNA-bd_sf"/>
</dbReference>
<dbReference type="InterPro" id="IPR036390">
    <property type="entry name" value="WH_DNA-bd_sf"/>
</dbReference>
<organism evidence="6 7">
    <name type="scientific">Pseudosulfitobacter pseudonitzschiae</name>
    <dbReference type="NCBI Taxonomy" id="1402135"/>
    <lineage>
        <taxon>Bacteria</taxon>
        <taxon>Pseudomonadati</taxon>
        <taxon>Pseudomonadota</taxon>
        <taxon>Alphaproteobacteria</taxon>
        <taxon>Rhodobacterales</taxon>
        <taxon>Roseobacteraceae</taxon>
        <taxon>Pseudosulfitobacter</taxon>
    </lineage>
</organism>
<dbReference type="Proteomes" id="UP000809337">
    <property type="component" value="Unassembled WGS sequence"/>
</dbReference>
<evidence type="ECO:0000256" key="3">
    <source>
        <dbReference type="ARBA" id="ARBA00023125"/>
    </source>
</evidence>
<dbReference type="InterPro" id="IPR005119">
    <property type="entry name" value="LysR_subst-bd"/>
</dbReference>
<dbReference type="CDD" id="cd05466">
    <property type="entry name" value="PBP2_LTTR_substrate"/>
    <property type="match status" value="1"/>
</dbReference>
<dbReference type="SUPFAM" id="SSF53850">
    <property type="entry name" value="Periplasmic binding protein-like II"/>
    <property type="match status" value="1"/>
</dbReference>
<accession>A0A9Q2NVR9</accession>
<dbReference type="Pfam" id="PF03466">
    <property type="entry name" value="LysR_substrate"/>
    <property type="match status" value="1"/>
</dbReference>
<dbReference type="PANTHER" id="PTHR30346:SF0">
    <property type="entry name" value="HCA OPERON TRANSCRIPTIONAL ACTIVATOR HCAR"/>
    <property type="match status" value="1"/>
</dbReference>
<evidence type="ECO:0000259" key="5">
    <source>
        <dbReference type="PROSITE" id="PS50931"/>
    </source>
</evidence>
<evidence type="ECO:0000256" key="1">
    <source>
        <dbReference type="ARBA" id="ARBA00009437"/>
    </source>
</evidence>
<comment type="caution">
    <text evidence="6">The sequence shown here is derived from an EMBL/GenBank/DDBJ whole genome shotgun (WGS) entry which is preliminary data.</text>
</comment>
<evidence type="ECO:0000313" key="6">
    <source>
        <dbReference type="EMBL" id="MBM2356018.1"/>
    </source>
</evidence>
<dbReference type="PANTHER" id="PTHR30346">
    <property type="entry name" value="TRANSCRIPTIONAL DUAL REGULATOR HCAR-RELATED"/>
    <property type="match status" value="1"/>
</dbReference>
<dbReference type="GO" id="GO:0003700">
    <property type="term" value="F:DNA-binding transcription factor activity"/>
    <property type="evidence" value="ECO:0007669"/>
    <property type="project" value="InterPro"/>
</dbReference>
<name>A0A9Q2NVR9_9RHOB</name>
<evidence type="ECO:0000256" key="4">
    <source>
        <dbReference type="ARBA" id="ARBA00023163"/>
    </source>
</evidence>
<dbReference type="AlphaFoldDB" id="A0A9Q2NVR9"/>
<dbReference type="PRINTS" id="PR00039">
    <property type="entry name" value="HTHLYSR"/>
</dbReference>
<evidence type="ECO:0000256" key="2">
    <source>
        <dbReference type="ARBA" id="ARBA00023015"/>
    </source>
</evidence>
<dbReference type="RefSeq" id="WP_231034790.1">
    <property type="nucleotide sequence ID" value="NZ_JAJNGX010000011.1"/>
</dbReference>